<evidence type="ECO:0000256" key="4">
    <source>
        <dbReference type="ARBA" id="ARBA00023204"/>
    </source>
</evidence>
<dbReference type="Gene3D" id="3.30.1540.20">
    <property type="entry name" value="MutL, C-terminal domain, dimerisation subdomain"/>
    <property type="match status" value="1"/>
</dbReference>
<dbReference type="CDD" id="cd00782">
    <property type="entry name" value="MutL_Trans"/>
    <property type="match status" value="1"/>
</dbReference>
<dbReference type="SUPFAM" id="SSF55874">
    <property type="entry name" value="ATPase domain of HSP90 chaperone/DNA topoisomerase II/histidine kinase"/>
    <property type="match status" value="1"/>
</dbReference>
<feature type="domain" description="DNA mismatch repair protein S5" evidence="7">
    <location>
        <begin position="209"/>
        <end position="327"/>
    </location>
</feature>
<sequence length="625" mass="70040">MSSIIQLLPDHVANQIAAGEVVQRPASVVKELVENAIDAGSTDIKLICKDAGKTLIQVIDNGKGMSVTDARLCFERHATSKIRKAEDLFDLHTKGFRGEALASIAAIAHVELKTKQDQDELGSHLIIEGSKFVSQEPSVLPKGTSFAIKNLFFNIPARRNFLKSDTVELRHIIDEFQRVALAHENIHFTFYHNGSEVFNLPQSNLRQRIVNVFAGKTNEKLVPVTEETEILQLKGFIGKPEFAKKSRGEQFFFVNDRFIKSGYLHHAIMAAYEGLLKDGMQPSYFLYLDVPPHTIDINIHPTKTEIKFDDEQALYAIIRSAVKHSLGQFNVAPVLDFDRDANLDTPYSYKDLEAEMPTIQVDATFNPFADDIPVSPKSTSNFNSSSSSSHFNYQPKKESQSWESLYVGLKDAFEPEEIHFESETVTGSLFNDTEIEKAKSTTYQLQKKYIVSPIKSGMLIIDQHRAHQRILYEQLLKNITVQQANSQQLLFPLTLYFSGTEMALFLELKASLENAGFIFESAASGTVVISGIPVTMTESEVTRVLEQLISDLQEEIPDSSFSQMDSMAKSMARSLAVKTGTILTEVEQENIVNNLFACKEQSVSPFNRPTFITLSVDDIDKKFSI</sequence>
<dbReference type="EMBL" id="MTCY01000009">
    <property type="protein sequence ID" value="OWP78617.1"/>
    <property type="molecule type" value="Genomic_DNA"/>
</dbReference>
<dbReference type="SMART" id="SM01340">
    <property type="entry name" value="DNA_mis_repair"/>
    <property type="match status" value="1"/>
</dbReference>
<dbReference type="InterPro" id="IPR038973">
    <property type="entry name" value="MutL/Mlh/Pms-like"/>
</dbReference>
<comment type="function">
    <text evidence="5">This protein is involved in the repair of mismatches in DNA. It is required for dam-dependent methyl-directed DNA mismatch repair. May act as a 'molecular matchmaker', a protein that promotes the formation of a stable complex between two or more DNA-binding proteins in an ATP-dependent manner without itself being part of a final effector complex.</text>
</comment>
<comment type="caution">
    <text evidence="8">The sequence shown here is derived from an EMBL/GenBank/DDBJ whole genome shotgun (WGS) entry which is preliminary data.</text>
</comment>
<dbReference type="GO" id="GO:0016887">
    <property type="term" value="F:ATP hydrolysis activity"/>
    <property type="evidence" value="ECO:0007669"/>
    <property type="project" value="InterPro"/>
</dbReference>
<evidence type="ECO:0000313" key="8">
    <source>
        <dbReference type="EMBL" id="OWP78617.1"/>
    </source>
</evidence>
<dbReference type="Gene3D" id="3.30.230.10">
    <property type="match status" value="1"/>
</dbReference>
<evidence type="ECO:0000256" key="3">
    <source>
        <dbReference type="ARBA" id="ARBA00022763"/>
    </source>
</evidence>
<dbReference type="Gene3D" id="3.30.1370.100">
    <property type="entry name" value="MutL, C-terminal domain, regulatory subdomain"/>
    <property type="match status" value="1"/>
</dbReference>
<proteinExistence type="inferred from homology"/>
<keyword evidence="3 5" id="KW-0227">DNA damage</keyword>
<dbReference type="InterPro" id="IPR014721">
    <property type="entry name" value="Ribsml_uS5_D2-typ_fold_subgr"/>
</dbReference>
<keyword evidence="4 5" id="KW-0234">DNA repair</keyword>
<dbReference type="InterPro" id="IPR014790">
    <property type="entry name" value="MutL_C"/>
</dbReference>
<dbReference type="GO" id="GO:0030983">
    <property type="term" value="F:mismatched DNA binding"/>
    <property type="evidence" value="ECO:0007669"/>
    <property type="project" value="InterPro"/>
</dbReference>
<comment type="similarity">
    <text evidence="1 5">Belongs to the DNA mismatch repair MutL/HexB family.</text>
</comment>
<dbReference type="InterPro" id="IPR020568">
    <property type="entry name" value="Ribosomal_Su5_D2-typ_SF"/>
</dbReference>
<name>A0A246GE18_9FLAO</name>
<dbReference type="Gene3D" id="3.30.565.10">
    <property type="entry name" value="Histidine kinase-like ATPase, C-terminal domain"/>
    <property type="match status" value="1"/>
</dbReference>
<protein>
    <recommendedName>
        <fullName evidence="2 5">DNA mismatch repair protein MutL</fullName>
    </recommendedName>
</protein>
<feature type="domain" description="MutL C-terminal dimerisation" evidence="6">
    <location>
        <begin position="441"/>
        <end position="583"/>
    </location>
</feature>
<evidence type="ECO:0000256" key="1">
    <source>
        <dbReference type="ARBA" id="ARBA00006082"/>
    </source>
</evidence>
<dbReference type="FunFam" id="3.30.565.10:FF:000003">
    <property type="entry name" value="DNA mismatch repair endonuclease MutL"/>
    <property type="match status" value="1"/>
</dbReference>
<dbReference type="InterPro" id="IPR042120">
    <property type="entry name" value="MutL_C_dimsub"/>
</dbReference>
<reference evidence="8 9" key="1">
    <citation type="journal article" date="2017" name="Infect. Genet. Evol.">
        <title>Comparative genome analysis of fish pathogen Flavobacterium columnare reveals extensive sequence diversity within the species.</title>
        <authorList>
            <person name="Kayansamruaj P."/>
            <person name="Dong H.T."/>
            <person name="Hirono I."/>
            <person name="Kondo H."/>
            <person name="Senapin S."/>
            <person name="Rodkhum C."/>
        </authorList>
    </citation>
    <scope>NUCLEOTIDE SEQUENCE [LARGE SCALE GENOMIC DNA]</scope>
    <source>
        <strain evidence="8 9">1214</strain>
    </source>
</reference>
<dbReference type="GO" id="GO:0005524">
    <property type="term" value="F:ATP binding"/>
    <property type="evidence" value="ECO:0007669"/>
    <property type="project" value="InterPro"/>
</dbReference>
<dbReference type="GO" id="GO:0006298">
    <property type="term" value="P:mismatch repair"/>
    <property type="evidence" value="ECO:0007669"/>
    <property type="project" value="UniProtKB-UniRule"/>
</dbReference>
<evidence type="ECO:0000259" key="7">
    <source>
        <dbReference type="SMART" id="SM01340"/>
    </source>
</evidence>
<dbReference type="GO" id="GO:0032300">
    <property type="term" value="C:mismatch repair complex"/>
    <property type="evidence" value="ECO:0007669"/>
    <property type="project" value="InterPro"/>
</dbReference>
<dbReference type="Proteomes" id="UP000198034">
    <property type="component" value="Unassembled WGS sequence"/>
</dbReference>
<evidence type="ECO:0000313" key="9">
    <source>
        <dbReference type="Proteomes" id="UP000198034"/>
    </source>
</evidence>
<dbReference type="PROSITE" id="PS00058">
    <property type="entry name" value="DNA_MISMATCH_REPAIR_1"/>
    <property type="match status" value="1"/>
</dbReference>
<dbReference type="NCBIfam" id="TIGR00585">
    <property type="entry name" value="mutl"/>
    <property type="match status" value="1"/>
</dbReference>
<dbReference type="InterPro" id="IPR042121">
    <property type="entry name" value="MutL_C_regsub"/>
</dbReference>
<accession>A0A246GE18</accession>
<dbReference type="InterPro" id="IPR014762">
    <property type="entry name" value="DNA_mismatch_repair_CS"/>
</dbReference>
<dbReference type="AlphaFoldDB" id="A0A246GE18"/>
<dbReference type="SUPFAM" id="SSF54211">
    <property type="entry name" value="Ribosomal protein S5 domain 2-like"/>
    <property type="match status" value="1"/>
</dbReference>
<dbReference type="Pfam" id="PF01119">
    <property type="entry name" value="DNA_mis_repair"/>
    <property type="match status" value="1"/>
</dbReference>
<organism evidence="8 9">
    <name type="scientific">Flavobacterium columnare</name>
    <dbReference type="NCBI Taxonomy" id="996"/>
    <lineage>
        <taxon>Bacteria</taxon>
        <taxon>Pseudomonadati</taxon>
        <taxon>Bacteroidota</taxon>
        <taxon>Flavobacteriia</taxon>
        <taxon>Flavobacteriales</taxon>
        <taxon>Flavobacteriaceae</taxon>
        <taxon>Flavobacterium</taxon>
    </lineage>
</organism>
<dbReference type="PANTHER" id="PTHR10073:SF12">
    <property type="entry name" value="DNA MISMATCH REPAIR PROTEIN MLH1"/>
    <property type="match status" value="1"/>
</dbReference>
<evidence type="ECO:0000259" key="6">
    <source>
        <dbReference type="SMART" id="SM00853"/>
    </source>
</evidence>
<dbReference type="InterPro" id="IPR036890">
    <property type="entry name" value="HATPase_C_sf"/>
</dbReference>
<dbReference type="Pfam" id="PF13589">
    <property type="entry name" value="HATPase_c_3"/>
    <property type="match status" value="1"/>
</dbReference>
<gene>
    <name evidence="5" type="primary">mutL</name>
    <name evidence="8" type="ORF">BWK62_04670</name>
</gene>
<dbReference type="PANTHER" id="PTHR10073">
    <property type="entry name" value="DNA MISMATCH REPAIR PROTEIN MLH, PMS, MUTL"/>
    <property type="match status" value="1"/>
</dbReference>
<dbReference type="CDD" id="cd16926">
    <property type="entry name" value="HATPase_MutL-MLH-PMS-like"/>
    <property type="match status" value="1"/>
</dbReference>
<dbReference type="HAMAP" id="MF_00149">
    <property type="entry name" value="DNA_mis_repair"/>
    <property type="match status" value="1"/>
</dbReference>
<dbReference type="SMART" id="SM00853">
    <property type="entry name" value="MutL_C"/>
    <property type="match status" value="1"/>
</dbReference>
<dbReference type="SUPFAM" id="SSF118116">
    <property type="entry name" value="DNA mismatch repair protein MutL"/>
    <property type="match status" value="1"/>
</dbReference>
<dbReference type="Pfam" id="PF08676">
    <property type="entry name" value="MutL_C"/>
    <property type="match status" value="1"/>
</dbReference>
<evidence type="ECO:0000256" key="5">
    <source>
        <dbReference type="HAMAP-Rule" id="MF_00149"/>
    </source>
</evidence>
<dbReference type="InterPro" id="IPR020667">
    <property type="entry name" value="DNA_mismatch_repair_MutL"/>
</dbReference>
<dbReference type="InterPro" id="IPR037198">
    <property type="entry name" value="MutL_C_sf"/>
</dbReference>
<evidence type="ECO:0000256" key="2">
    <source>
        <dbReference type="ARBA" id="ARBA00021975"/>
    </source>
</evidence>
<dbReference type="InterPro" id="IPR002099">
    <property type="entry name" value="MutL/Mlh/PMS"/>
</dbReference>
<dbReference type="GO" id="GO:0140664">
    <property type="term" value="F:ATP-dependent DNA damage sensor activity"/>
    <property type="evidence" value="ECO:0007669"/>
    <property type="project" value="InterPro"/>
</dbReference>
<dbReference type="InterPro" id="IPR013507">
    <property type="entry name" value="DNA_mismatch_S5_2-like"/>
</dbReference>